<dbReference type="Proteomes" id="UP000076722">
    <property type="component" value="Unassembled WGS sequence"/>
</dbReference>
<proteinExistence type="predicted"/>
<evidence type="ECO:0000313" key="3">
    <source>
        <dbReference type="EMBL" id="KZS98482.1"/>
    </source>
</evidence>
<name>A0A165A4W4_9AGAM</name>
<accession>A0A165A4W4</accession>
<dbReference type="Pfam" id="PF20415">
    <property type="entry name" value="DUF6699"/>
    <property type="match status" value="1"/>
</dbReference>
<dbReference type="InterPro" id="IPR046522">
    <property type="entry name" value="DUF6699"/>
</dbReference>
<keyword evidence="4" id="KW-1185">Reference proteome</keyword>
<protein>
    <recommendedName>
        <fullName evidence="2">DUF6699 domain-containing protein</fullName>
    </recommendedName>
</protein>
<dbReference type="EMBL" id="KV419395">
    <property type="protein sequence ID" value="KZS98482.1"/>
    <property type="molecule type" value="Genomic_DNA"/>
</dbReference>
<gene>
    <name evidence="3" type="ORF">SISNIDRAFT_462424</name>
</gene>
<evidence type="ECO:0000256" key="1">
    <source>
        <dbReference type="SAM" id="MobiDB-lite"/>
    </source>
</evidence>
<evidence type="ECO:0000313" key="4">
    <source>
        <dbReference type="Proteomes" id="UP000076722"/>
    </source>
</evidence>
<feature type="domain" description="DUF6699" evidence="2">
    <location>
        <begin position="109"/>
        <end position="230"/>
    </location>
</feature>
<dbReference type="AlphaFoldDB" id="A0A165A4W4"/>
<reference evidence="3 4" key="1">
    <citation type="journal article" date="2016" name="Mol. Biol. Evol.">
        <title>Comparative Genomics of Early-Diverging Mushroom-Forming Fungi Provides Insights into the Origins of Lignocellulose Decay Capabilities.</title>
        <authorList>
            <person name="Nagy L.G."/>
            <person name="Riley R."/>
            <person name="Tritt A."/>
            <person name="Adam C."/>
            <person name="Daum C."/>
            <person name="Floudas D."/>
            <person name="Sun H."/>
            <person name="Yadav J.S."/>
            <person name="Pangilinan J."/>
            <person name="Larsson K.H."/>
            <person name="Matsuura K."/>
            <person name="Barry K."/>
            <person name="Labutti K."/>
            <person name="Kuo R."/>
            <person name="Ohm R.A."/>
            <person name="Bhattacharya S.S."/>
            <person name="Shirouzu T."/>
            <person name="Yoshinaga Y."/>
            <person name="Martin F.M."/>
            <person name="Grigoriev I.V."/>
            <person name="Hibbett D.S."/>
        </authorList>
    </citation>
    <scope>NUCLEOTIDE SEQUENCE [LARGE SCALE GENOMIC DNA]</scope>
    <source>
        <strain evidence="3 4">HHB9708</strain>
    </source>
</reference>
<organism evidence="3 4">
    <name type="scientific">Sistotremastrum niveocremeum HHB9708</name>
    <dbReference type="NCBI Taxonomy" id="1314777"/>
    <lineage>
        <taxon>Eukaryota</taxon>
        <taxon>Fungi</taxon>
        <taxon>Dikarya</taxon>
        <taxon>Basidiomycota</taxon>
        <taxon>Agaricomycotina</taxon>
        <taxon>Agaricomycetes</taxon>
        <taxon>Sistotremastrales</taxon>
        <taxon>Sistotremastraceae</taxon>
        <taxon>Sertulicium</taxon>
        <taxon>Sertulicium niveocremeum</taxon>
    </lineage>
</organism>
<dbReference type="OrthoDB" id="21474at2759"/>
<evidence type="ECO:0000259" key="2">
    <source>
        <dbReference type="Pfam" id="PF20415"/>
    </source>
</evidence>
<sequence>MSDSPKELANWLDFPPSPSNLNQPQRISDDMHFYNEPSSAMVLHDRSRAYALYEPFSPSFKLDYNHSSSSSSSGRESPSSADSIGAAFYFQDQNTYGIHSRLAVGTRLQFDLYYQPPEIERRRNAPASLSNAGFICIVSDQFPWASLQLACIHPIEVFNQDHGVITCYDLLLYLYRFFQVPLTDAEWTFASRRRRQRIKEAQEARQNDEPGSPPRRIDWLGQRTIFGGFTKVVAEHDELAFLPGKERAAETWYLRLHHVRPDQYNQQLFI</sequence>
<feature type="region of interest" description="Disordered" evidence="1">
    <location>
        <begin position="1"/>
        <end position="30"/>
    </location>
</feature>